<proteinExistence type="predicted"/>
<protein>
    <submittedName>
        <fullName evidence="1">Uncharacterized protein</fullName>
    </submittedName>
</protein>
<organism evidence="1">
    <name type="scientific">marine sediment metagenome</name>
    <dbReference type="NCBI Taxonomy" id="412755"/>
    <lineage>
        <taxon>unclassified sequences</taxon>
        <taxon>metagenomes</taxon>
        <taxon>ecological metagenomes</taxon>
    </lineage>
</organism>
<gene>
    <name evidence="1" type="ORF">S01H4_47072</name>
</gene>
<feature type="non-terminal residue" evidence="1">
    <location>
        <position position="1"/>
    </location>
</feature>
<dbReference type="AlphaFoldDB" id="X1DIF5"/>
<name>X1DIF5_9ZZZZ</name>
<reference evidence="1" key="1">
    <citation type="journal article" date="2014" name="Front. Microbiol.">
        <title>High frequency of phylogenetically diverse reductive dehalogenase-homologous genes in deep subseafloor sedimentary metagenomes.</title>
        <authorList>
            <person name="Kawai M."/>
            <person name="Futagami T."/>
            <person name="Toyoda A."/>
            <person name="Takaki Y."/>
            <person name="Nishi S."/>
            <person name="Hori S."/>
            <person name="Arai W."/>
            <person name="Tsubouchi T."/>
            <person name="Morono Y."/>
            <person name="Uchiyama I."/>
            <person name="Ito T."/>
            <person name="Fujiyama A."/>
            <person name="Inagaki F."/>
            <person name="Takami H."/>
        </authorList>
    </citation>
    <scope>NUCLEOTIDE SEQUENCE</scope>
    <source>
        <strain evidence="1">Expedition CK06-06</strain>
    </source>
</reference>
<dbReference type="EMBL" id="BART01026382">
    <property type="protein sequence ID" value="GAG96201.1"/>
    <property type="molecule type" value="Genomic_DNA"/>
</dbReference>
<comment type="caution">
    <text evidence="1">The sequence shown here is derived from an EMBL/GenBank/DDBJ whole genome shotgun (WGS) entry which is preliminary data.</text>
</comment>
<sequence length="47" mass="5350">RTHRLAKVIPEWIGEEYLGSHTHATLTCDPDHSLCPAYDRFGDRGRA</sequence>
<accession>X1DIF5</accession>
<evidence type="ECO:0000313" key="1">
    <source>
        <dbReference type="EMBL" id="GAG96201.1"/>
    </source>
</evidence>